<evidence type="ECO:0000313" key="6">
    <source>
        <dbReference type="RefSeq" id="XP_052742194.1"/>
    </source>
</evidence>
<evidence type="ECO:0000256" key="3">
    <source>
        <dbReference type="PROSITE-ProRule" id="PRU00023"/>
    </source>
</evidence>
<dbReference type="PRINTS" id="PR01415">
    <property type="entry name" value="ANKYRIN"/>
</dbReference>
<protein>
    <submittedName>
        <fullName evidence="6">Poly [ADP-ribose] polymerase tankyrase-2</fullName>
    </submittedName>
</protein>
<dbReference type="CDD" id="cd03587">
    <property type="entry name" value="SOCS"/>
    <property type="match status" value="1"/>
</dbReference>
<accession>A0ABM3LT07</accession>
<reference evidence="6" key="1">
    <citation type="submission" date="2025-08" db="UniProtKB">
        <authorList>
            <consortium name="RefSeq"/>
        </authorList>
    </citation>
    <scope>IDENTIFICATION</scope>
</reference>
<dbReference type="RefSeq" id="XP_052742194.1">
    <property type="nucleotide sequence ID" value="XM_052886234.1"/>
</dbReference>
<dbReference type="PROSITE" id="PS50225">
    <property type="entry name" value="SOCS"/>
    <property type="match status" value="1"/>
</dbReference>
<dbReference type="InterPro" id="IPR002110">
    <property type="entry name" value="Ankyrin_rpt"/>
</dbReference>
<dbReference type="PANTHER" id="PTHR24178">
    <property type="entry name" value="MOLTING PROTEIN MLT-4"/>
    <property type="match status" value="1"/>
</dbReference>
<dbReference type="SMART" id="SM00969">
    <property type="entry name" value="SOCS_box"/>
    <property type="match status" value="1"/>
</dbReference>
<dbReference type="GeneID" id="112052218"/>
<evidence type="ECO:0000313" key="5">
    <source>
        <dbReference type="Proteomes" id="UP001652582"/>
    </source>
</evidence>
<feature type="repeat" description="ANK" evidence="3">
    <location>
        <begin position="110"/>
        <end position="142"/>
    </location>
</feature>
<name>A0ABM3LT07_BICAN</name>
<organism evidence="5 6">
    <name type="scientific">Bicyclus anynana</name>
    <name type="common">Squinting bush brown butterfly</name>
    <dbReference type="NCBI Taxonomy" id="110368"/>
    <lineage>
        <taxon>Eukaryota</taxon>
        <taxon>Metazoa</taxon>
        <taxon>Ecdysozoa</taxon>
        <taxon>Arthropoda</taxon>
        <taxon>Hexapoda</taxon>
        <taxon>Insecta</taxon>
        <taxon>Pterygota</taxon>
        <taxon>Neoptera</taxon>
        <taxon>Endopterygota</taxon>
        <taxon>Lepidoptera</taxon>
        <taxon>Glossata</taxon>
        <taxon>Ditrysia</taxon>
        <taxon>Papilionoidea</taxon>
        <taxon>Nymphalidae</taxon>
        <taxon>Satyrinae</taxon>
        <taxon>Satyrini</taxon>
        <taxon>Mycalesina</taxon>
        <taxon>Bicyclus</taxon>
    </lineage>
</organism>
<dbReference type="Gene3D" id="1.25.40.20">
    <property type="entry name" value="Ankyrin repeat-containing domain"/>
    <property type="match status" value="4"/>
</dbReference>
<keyword evidence="5" id="KW-1185">Reference proteome</keyword>
<dbReference type="PROSITE" id="PS50297">
    <property type="entry name" value="ANK_REP_REGION"/>
    <property type="match status" value="3"/>
</dbReference>
<dbReference type="InterPro" id="IPR036770">
    <property type="entry name" value="Ankyrin_rpt-contain_sf"/>
</dbReference>
<dbReference type="Pfam" id="PF07525">
    <property type="entry name" value="SOCS_box"/>
    <property type="match status" value="1"/>
</dbReference>
<feature type="domain" description="SOCS box" evidence="4">
    <location>
        <begin position="492"/>
        <end position="541"/>
    </location>
</feature>
<feature type="repeat" description="ANK" evidence="3">
    <location>
        <begin position="143"/>
        <end position="175"/>
    </location>
</feature>
<gene>
    <name evidence="6" type="primary">LOC112052218</name>
</gene>
<dbReference type="Pfam" id="PF00023">
    <property type="entry name" value="Ank"/>
    <property type="match status" value="1"/>
</dbReference>
<keyword evidence="1" id="KW-0677">Repeat</keyword>
<dbReference type="PROSITE" id="PS50088">
    <property type="entry name" value="ANK_REPEAT"/>
    <property type="match status" value="3"/>
</dbReference>
<dbReference type="Pfam" id="PF12796">
    <property type="entry name" value="Ank_2"/>
    <property type="match status" value="2"/>
</dbReference>
<evidence type="ECO:0000259" key="4">
    <source>
        <dbReference type="PROSITE" id="PS50225"/>
    </source>
</evidence>
<evidence type="ECO:0000256" key="2">
    <source>
        <dbReference type="ARBA" id="ARBA00023043"/>
    </source>
</evidence>
<sequence>MDFSSLNPLSSNSLNLAARNNDVQMVKKLLKKKNPNCVDNRGWTCLHEAAAKDSYESLLLILKHEDIRPLAETHEGHTALYLACRYKSSIQTIQALLDSVPDIANYGSTENVTPLHVCSAEGRLEVMQLLIDYGAMCDVQDFSGDTPLHDAADCTQYDAVSFLLHAGANPEIRNESNYTPFHLACNKGCYKTMHRIYPFISDINAVTVNGDSPLILATQGCSDEIVQFLLEKGADPHIRSKVGELALTAALNIGNSSGFKILLAVTDLSKISKNIILTACNPNFFKMEIVESLLRHDLGPEFFDFYEKFHVQLESIGEFRPKYLTNAPINSYLSICEYIHYKAREKFKEFFYLFLIRGVSVDAIDVNECPPLVYIHYCLHANVFEEVLKIFREHGCNVDYCSMLHPYTNYMPFLDKNMYMPDAIFASLTADPTTLPLMLVHSLHCDPEYVLSFANKNDMLGRIPHYVQVQLVSMIGVNHAHLTPLESLVFMPLPLKHLCRQRIRSSLRSSYNNSLKTTNQFYALLDQLIIPRILKNYLRFD</sequence>
<dbReference type="InterPro" id="IPR001496">
    <property type="entry name" value="SOCS_box"/>
</dbReference>
<proteinExistence type="predicted"/>
<keyword evidence="2 3" id="KW-0040">ANK repeat</keyword>
<feature type="repeat" description="ANK" evidence="3">
    <location>
        <begin position="209"/>
        <end position="241"/>
    </location>
</feature>
<dbReference type="SMART" id="SM00248">
    <property type="entry name" value="ANK"/>
    <property type="match status" value="8"/>
</dbReference>
<dbReference type="SUPFAM" id="SSF48403">
    <property type="entry name" value="Ankyrin repeat"/>
    <property type="match status" value="1"/>
</dbReference>
<evidence type="ECO:0000256" key="1">
    <source>
        <dbReference type="ARBA" id="ARBA00022737"/>
    </source>
</evidence>
<dbReference type="Proteomes" id="UP001652582">
    <property type="component" value="Chromosome 16"/>
</dbReference>